<dbReference type="AlphaFoldDB" id="A0A8E2E4D7"/>
<feature type="region of interest" description="Disordered" evidence="2">
    <location>
        <begin position="271"/>
        <end position="293"/>
    </location>
</feature>
<feature type="domain" description="Septin-type G" evidence="3">
    <location>
        <begin position="235"/>
        <end position="572"/>
    </location>
</feature>
<keyword evidence="1" id="KW-0342">GTP-binding</keyword>
<organism evidence="4 5">
    <name type="scientific">Lepidopterella palustris CBS 459.81</name>
    <dbReference type="NCBI Taxonomy" id="1314670"/>
    <lineage>
        <taxon>Eukaryota</taxon>
        <taxon>Fungi</taxon>
        <taxon>Dikarya</taxon>
        <taxon>Ascomycota</taxon>
        <taxon>Pezizomycotina</taxon>
        <taxon>Dothideomycetes</taxon>
        <taxon>Pleosporomycetidae</taxon>
        <taxon>Mytilinidiales</taxon>
        <taxon>Argynnaceae</taxon>
        <taxon>Lepidopterella</taxon>
    </lineage>
</organism>
<protein>
    <recommendedName>
        <fullName evidence="3">Septin-type G domain-containing protein</fullName>
    </recommendedName>
</protein>
<comment type="similarity">
    <text evidence="1">Belongs to the TRAFAC class TrmE-Era-EngA-EngB-Septin-like GTPase superfamily. Septin GTPase family.</text>
</comment>
<dbReference type="InterPro" id="IPR027417">
    <property type="entry name" value="P-loop_NTPase"/>
</dbReference>
<reference evidence="4 5" key="1">
    <citation type="journal article" date="2016" name="Nat. Commun.">
        <title>Ectomycorrhizal ecology is imprinted in the genome of the dominant symbiotic fungus Cenococcum geophilum.</title>
        <authorList>
            <consortium name="DOE Joint Genome Institute"/>
            <person name="Peter M."/>
            <person name="Kohler A."/>
            <person name="Ohm R.A."/>
            <person name="Kuo A."/>
            <person name="Krutzmann J."/>
            <person name="Morin E."/>
            <person name="Arend M."/>
            <person name="Barry K.W."/>
            <person name="Binder M."/>
            <person name="Choi C."/>
            <person name="Clum A."/>
            <person name="Copeland A."/>
            <person name="Grisel N."/>
            <person name="Haridas S."/>
            <person name="Kipfer T."/>
            <person name="LaButti K."/>
            <person name="Lindquist E."/>
            <person name="Lipzen A."/>
            <person name="Maire R."/>
            <person name="Meier B."/>
            <person name="Mihaltcheva S."/>
            <person name="Molinier V."/>
            <person name="Murat C."/>
            <person name="Poggeler S."/>
            <person name="Quandt C.A."/>
            <person name="Sperisen C."/>
            <person name="Tritt A."/>
            <person name="Tisserant E."/>
            <person name="Crous P.W."/>
            <person name="Henrissat B."/>
            <person name="Nehls U."/>
            <person name="Egli S."/>
            <person name="Spatafora J.W."/>
            <person name="Grigoriev I.V."/>
            <person name="Martin F.M."/>
        </authorList>
    </citation>
    <scope>NUCLEOTIDE SEQUENCE [LARGE SCALE GENOMIC DNA]</scope>
    <source>
        <strain evidence="4 5">CBS 459.81</strain>
    </source>
</reference>
<feature type="compositionally biased region" description="Polar residues" evidence="2">
    <location>
        <begin position="158"/>
        <end position="174"/>
    </location>
</feature>
<dbReference type="PROSITE" id="PS51719">
    <property type="entry name" value="G_SEPTIN"/>
    <property type="match status" value="1"/>
</dbReference>
<dbReference type="GO" id="GO:0005525">
    <property type="term" value="F:GTP binding"/>
    <property type="evidence" value="ECO:0007669"/>
    <property type="project" value="UniProtKB-KW"/>
</dbReference>
<proteinExistence type="inferred from homology"/>
<accession>A0A8E2E4D7</accession>
<dbReference type="Proteomes" id="UP000250266">
    <property type="component" value="Unassembled WGS sequence"/>
</dbReference>
<evidence type="ECO:0000256" key="2">
    <source>
        <dbReference type="SAM" id="MobiDB-lite"/>
    </source>
</evidence>
<evidence type="ECO:0000313" key="5">
    <source>
        <dbReference type="Proteomes" id="UP000250266"/>
    </source>
</evidence>
<evidence type="ECO:0000259" key="3">
    <source>
        <dbReference type="PROSITE" id="PS51719"/>
    </source>
</evidence>
<dbReference type="InterPro" id="IPR030379">
    <property type="entry name" value="G_SEPTIN_dom"/>
</dbReference>
<keyword evidence="5" id="KW-1185">Reference proteome</keyword>
<dbReference type="EMBL" id="KV745149">
    <property type="protein sequence ID" value="OCK77166.1"/>
    <property type="molecule type" value="Genomic_DNA"/>
</dbReference>
<dbReference type="PANTHER" id="PTHR18884">
    <property type="entry name" value="SEPTIN"/>
    <property type="match status" value="1"/>
</dbReference>
<keyword evidence="1" id="KW-0547">Nucleotide-binding</keyword>
<evidence type="ECO:0000256" key="1">
    <source>
        <dbReference type="RuleBase" id="RU004560"/>
    </source>
</evidence>
<gene>
    <name evidence="4" type="ORF">K432DRAFT_127530</name>
</gene>
<name>A0A8E2E4D7_9PEZI</name>
<dbReference type="Gene3D" id="3.40.50.300">
    <property type="entry name" value="P-loop containing nucleotide triphosphate hydrolases"/>
    <property type="match status" value="1"/>
</dbReference>
<sequence>MRPTAGGDALSPTRPRSRKSSVADRSGVHTAAAHNVPTTFFLRSEEDMEQSLAESASTTSTNKPKDSTYGVQSLADALESAFGDGNDLADDKKKENAAGSMQKSEDTSSGHVSNISEKAHDLKPESLCSRDTSPEKHHNRQTSHHTLSTPLTPLNVESPVQDSGVPSTPKSVSLKSFRLSDEESGVDEATSQAITSSGEEEEDDAQIGESGNFPQLVMPSIQMPSRRPFTTRGKNVGRLKVLIAGEAGVGKTSLIRSIVQLCEDIVHVDPLSPTQSASQPSPPPKSKSRRRKTDIIGTSRIIEVHASTKAYPSWWTDMEESRVMRKRKSIGDTVLERNLCFIDTPGYGKTASCIEDMDLVIDYIESLLRRNASIGAMSDGDLLAVLSGNGGVQVDVVFYLLSPIDDMSKDVEYMQRLSSLTNVIPLIAKADTLTVSQIISIKTNILTHLQTTSIKPFLFGKTLDDALSTVQGLSISSLELSPGQNTDNNLESSQSQSYFRIPTAPYTISSTPGPDTETMDASLLMSPDYVQPLMRSELTALVEQVFDPDTISWLRHSAVKKFLAWRNRTNLSGESMILQGYPQQRGYNSRSPSLSLNTAGFSPKTGLQDPFARLTTAPTSSSSSIFSPASPSGVLVPHPHSPFCFSHPNSNSNFQSPFLGSSSPSLSHSPLDGLEGPSDFALARCRDNIQREERIAQVRLAKWATDLQRSLRNEKERYEELKRGERARWLLERVGEEVKNGNIISSPTPSGRADWAVIRHGSGKGAGGAGQRYGRAGKVDSRDPLGLCELSDGVRRRGVVVLKVLGGMGVLGAVVVAVARTCGVETDGGFWGWIFGNGE</sequence>
<feature type="region of interest" description="Disordered" evidence="2">
    <location>
        <begin position="1"/>
        <end position="217"/>
    </location>
</feature>
<dbReference type="OrthoDB" id="4150765at2759"/>
<feature type="compositionally biased region" description="Polar residues" evidence="2">
    <location>
        <begin position="52"/>
        <end position="62"/>
    </location>
</feature>
<evidence type="ECO:0000313" key="4">
    <source>
        <dbReference type="EMBL" id="OCK77166.1"/>
    </source>
</evidence>
<dbReference type="Pfam" id="PF00735">
    <property type="entry name" value="Septin"/>
    <property type="match status" value="1"/>
</dbReference>
<dbReference type="SUPFAM" id="SSF52540">
    <property type="entry name" value="P-loop containing nucleoside triphosphate hydrolases"/>
    <property type="match status" value="1"/>
</dbReference>